<evidence type="ECO:0000256" key="9">
    <source>
        <dbReference type="HAMAP-Rule" id="MF_01023"/>
    </source>
</evidence>
<sequence length="351" mass="40206">MKLWEDKVRRTIPYTPGEQPQAADLIKLNTNENPYPPAPGVEKVKNAMDTDLLRLYPDPAAGVLVDALADFYHVDKNQVFVGVGSDDVLSVAFLTFFNSEKPVLFPDITYSFYPVWAGIYRIPYETCPLDEDFRIRPEDYYKDNGGIVFPNPNAPTAIYESLDTVEDILKHNRDVVVIVDEAYIDFAGKSALELIHKYDNLLVVQTFSKSRSMAGIRIGYAIGCPELIQAMNDVKYSINSYTMNLPSLLMGAEAVKDKDYFYDCVDRIKATRERTKKRLAALGFEFPDSQANFIFARHPRYDGKALFEALRRENIFVRYFNQPRIDQYLRITVGTDEQMDVLIKFLEKYTA</sequence>
<dbReference type="Gene3D" id="3.40.640.10">
    <property type="entry name" value="Type I PLP-dependent aspartate aminotransferase-like (Major domain)"/>
    <property type="match status" value="1"/>
</dbReference>
<dbReference type="SUPFAM" id="SSF53383">
    <property type="entry name" value="PLP-dependent transferases"/>
    <property type="match status" value="1"/>
</dbReference>
<evidence type="ECO:0000256" key="4">
    <source>
        <dbReference type="ARBA" id="ARBA00022576"/>
    </source>
</evidence>
<keyword evidence="8 9" id="KW-0368">Histidine biosynthesis</keyword>
<dbReference type="EMBL" id="DVIT01000056">
    <property type="protein sequence ID" value="HIS48450.1"/>
    <property type="molecule type" value="Genomic_DNA"/>
</dbReference>
<dbReference type="Proteomes" id="UP000823927">
    <property type="component" value="Unassembled WGS sequence"/>
</dbReference>
<gene>
    <name evidence="9" type="primary">hisC</name>
    <name evidence="11" type="ORF">IAB46_13035</name>
</gene>
<keyword evidence="4 9" id="KW-0032">Aminotransferase</keyword>
<dbReference type="InterPro" id="IPR001917">
    <property type="entry name" value="Aminotrans_II_pyridoxalP_BS"/>
</dbReference>
<comment type="pathway">
    <text evidence="9">Amino-acid biosynthesis; L-histidine biosynthesis; L-histidine from 5-phospho-alpha-D-ribose 1-diphosphate: step 7/9.</text>
</comment>
<feature type="domain" description="Aminotransferase class I/classII large" evidence="10">
    <location>
        <begin position="24"/>
        <end position="345"/>
    </location>
</feature>
<evidence type="ECO:0000256" key="3">
    <source>
        <dbReference type="ARBA" id="ARBA00011738"/>
    </source>
</evidence>
<comment type="subunit">
    <text evidence="3 9">Homodimer.</text>
</comment>
<comment type="catalytic activity">
    <reaction evidence="9">
        <text>L-histidinol phosphate + 2-oxoglutarate = 3-(imidazol-4-yl)-2-oxopropyl phosphate + L-glutamate</text>
        <dbReference type="Rhea" id="RHEA:23744"/>
        <dbReference type="ChEBI" id="CHEBI:16810"/>
        <dbReference type="ChEBI" id="CHEBI:29985"/>
        <dbReference type="ChEBI" id="CHEBI:57766"/>
        <dbReference type="ChEBI" id="CHEBI:57980"/>
        <dbReference type="EC" id="2.6.1.9"/>
    </reaction>
</comment>
<dbReference type="GO" id="GO:0000105">
    <property type="term" value="P:L-histidine biosynthetic process"/>
    <property type="evidence" value="ECO:0007669"/>
    <property type="project" value="UniProtKB-UniRule"/>
</dbReference>
<dbReference type="Gene3D" id="3.90.1150.10">
    <property type="entry name" value="Aspartate Aminotransferase, domain 1"/>
    <property type="match status" value="1"/>
</dbReference>
<dbReference type="HAMAP" id="MF_01023">
    <property type="entry name" value="HisC_aminotrans_2"/>
    <property type="match status" value="1"/>
</dbReference>
<dbReference type="GO" id="GO:0030170">
    <property type="term" value="F:pyridoxal phosphate binding"/>
    <property type="evidence" value="ECO:0007669"/>
    <property type="project" value="InterPro"/>
</dbReference>
<dbReference type="NCBIfam" id="TIGR01141">
    <property type="entry name" value="hisC"/>
    <property type="match status" value="1"/>
</dbReference>
<dbReference type="PROSITE" id="PS00599">
    <property type="entry name" value="AA_TRANSFER_CLASS_2"/>
    <property type="match status" value="1"/>
</dbReference>
<name>A0A9D1JSK0_9FIRM</name>
<comment type="cofactor">
    <cofactor evidence="1 9">
        <name>pyridoxal 5'-phosphate</name>
        <dbReference type="ChEBI" id="CHEBI:597326"/>
    </cofactor>
</comment>
<comment type="similarity">
    <text evidence="2 9">Belongs to the class-II pyridoxal-phosphate-dependent aminotransferase family. Histidinol-phosphate aminotransferase subfamily.</text>
</comment>
<evidence type="ECO:0000256" key="5">
    <source>
        <dbReference type="ARBA" id="ARBA00022605"/>
    </source>
</evidence>
<evidence type="ECO:0000256" key="7">
    <source>
        <dbReference type="ARBA" id="ARBA00022898"/>
    </source>
</evidence>
<dbReference type="PANTHER" id="PTHR42885">
    <property type="entry name" value="HISTIDINOL-PHOSPHATE AMINOTRANSFERASE-RELATED"/>
    <property type="match status" value="1"/>
</dbReference>
<keyword evidence="6 9" id="KW-0808">Transferase</keyword>
<reference evidence="11" key="2">
    <citation type="journal article" date="2021" name="PeerJ">
        <title>Extensive microbial diversity within the chicken gut microbiome revealed by metagenomics and culture.</title>
        <authorList>
            <person name="Gilroy R."/>
            <person name="Ravi A."/>
            <person name="Getino M."/>
            <person name="Pursley I."/>
            <person name="Horton D.L."/>
            <person name="Alikhan N.F."/>
            <person name="Baker D."/>
            <person name="Gharbi K."/>
            <person name="Hall N."/>
            <person name="Watson M."/>
            <person name="Adriaenssens E.M."/>
            <person name="Foster-Nyarko E."/>
            <person name="Jarju S."/>
            <person name="Secka A."/>
            <person name="Antonio M."/>
            <person name="Oren A."/>
            <person name="Chaudhuri R.R."/>
            <person name="La Ragione R."/>
            <person name="Hildebrand F."/>
            <person name="Pallen M.J."/>
        </authorList>
    </citation>
    <scope>NUCLEOTIDE SEQUENCE</scope>
    <source>
        <strain evidence="11">CHK178-757</strain>
    </source>
</reference>
<dbReference type="Pfam" id="PF00155">
    <property type="entry name" value="Aminotran_1_2"/>
    <property type="match status" value="1"/>
</dbReference>
<dbReference type="PANTHER" id="PTHR42885:SF2">
    <property type="entry name" value="HISTIDINOL-PHOSPHATE AMINOTRANSFERASE"/>
    <property type="match status" value="1"/>
</dbReference>
<keyword evidence="5 9" id="KW-0028">Amino-acid biosynthesis</keyword>
<evidence type="ECO:0000256" key="2">
    <source>
        <dbReference type="ARBA" id="ARBA00007970"/>
    </source>
</evidence>
<keyword evidence="7 9" id="KW-0663">Pyridoxal phosphate</keyword>
<evidence type="ECO:0000256" key="6">
    <source>
        <dbReference type="ARBA" id="ARBA00022679"/>
    </source>
</evidence>
<dbReference type="InterPro" id="IPR004839">
    <property type="entry name" value="Aminotransferase_I/II_large"/>
</dbReference>
<comment type="caution">
    <text evidence="11">The sequence shown here is derived from an EMBL/GenBank/DDBJ whole genome shotgun (WGS) entry which is preliminary data.</text>
</comment>
<proteinExistence type="inferred from homology"/>
<dbReference type="AlphaFoldDB" id="A0A9D1JSK0"/>
<dbReference type="EC" id="2.6.1.9" evidence="9"/>
<dbReference type="InterPro" id="IPR015421">
    <property type="entry name" value="PyrdxlP-dep_Trfase_major"/>
</dbReference>
<evidence type="ECO:0000313" key="11">
    <source>
        <dbReference type="EMBL" id="HIS48450.1"/>
    </source>
</evidence>
<organism evidence="11 12">
    <name type="scientific">Candidatus Scybalocola faecigallinarum</name>
    <dbReference type="NCBI Taxonomy" id="2840941"/>
    <lineage>
        <taxon>Bacteria</taxon>
        <taxon>Bacillati</taxon>
        <taxon>Bacillota</taxon>
        <taxon>Clostridia</taxon>
        <taxon>Lachnospirales</taxon>
        <taxon>Lachnospiraceae</taxon>
        <taxon>Lachnospiraceae incertae sedis</taxon>
        <taxon>Candidatus Scybalocola (ex Gilroy et al. 2021)</taxon>
    </lineage>
</organism>
<accession>A0A9D1JSK0</accession>
<evidence type="ECO:0000256" key="1">
    <source>
        <dbReference type="ARBA" id="ARBA00001933"/>
    </source>
</evidence>
<evidence type="ECO:0000313" key="12">
    <source>
        <dbReference type="Proteomes" id="UP000823927"/>
    </source>
</evidence>
<reference evidence="11" key="1">
    <citation type="submission" date="2020-10" db="EMBL/GenBank/DDBJ databases">
        <authorList>
            <person name="Gilroy R."/>
        </authorList>
    </citation>
    <scope>NUCLEOTIDE SEQUENCE</scope>
    <source>
        <strain evidence="11">CHK178-757</strain>
    </source>
</reference>
<dbReference type="InterPro" id="IPR005861">
    <property type="entry name" value="HisP_aminotrans"/>
</dbReference>
<dbReference type="InterPro" id="IPR015424">
    <property type="entry name" value="PyrdxlP-dep_Trfase"/>
</dbReference>
<dbReference type="GO" id="GO:0004400">
    <property type="term" value="F:histidinol-phosphate transaminase activity"/>
    <property type="evidence" value="ECO:0007669"/>
    <property type="project" value="UniProtKB-UniRule"/>
</dbReference>
<feature type="modified residue" description="N6-(pyridoxal phosphate)lysine" evidence="9">
    <location>
        <position position="209"/>
    </location>
</feature>
<dbReference type="CDD" id="cd00609">
    <property type="entry name" value="AAT_like"/>
    <property type="match status" value="1"/>
</dbReference>
<evidence type="ECO:0000259" key="10">
    <source>
        <dbReference type="Pfam" id="PF00155"/>
    </source>
</evidence>
<evidence type="ECO:0000256" key="8">
    <source>
        <dbReference type="ARBA" id="ARBA00023102"/>
    </source>
</evidence>
<protein>
    <recommendedName>
        <fullName evidence="9">Histidinol-phosphate aminotransferase</fullName>
        <ecNumber evidence="9">2.6.1.9</ecNumber>
    </recommendedName>
    <alternativeName>
        <fullName evidence="9">Imidazole acetol-phosphate transaminase</fullName>
    </alternativeName>
</protein>
<dbReference type="InterPro" id="IPR015422">
    <property type="entry name" value="PyrdxlP-dep_Trfase_small"/>
</dbReference>